<evidence type="ECO:0008006" key="2">
    <source>
        <dbReference type="Google" id="ProtNLM"/>
    </source>
</evidence>
<accession>X1MFD2</accession>
<dbReference type="EMBL" id="BARV01015366">
    <property type="protein sequence ID" value="GAI29948.1"/>
    <property type="molecule type" value="Genomic_DNA"/>
</dbReference>
<dbReference type="AlphaFoldDB" id="X1MFD2"/>
<evidence type="ECO:0000313" key="1">
    <source>
        <dbReference type="EMBL" id="GAI29948.1"/>
    </source>
</evidence>
<comment type="caution">
    <text evidence="1">The sequence shown here is derived from an EMBL/GenBank/DDBJ whole genome shotgun (WGS) entry which is preliminary data.</text>
</comment>
<gene>
    <name evidence="1" type="ORF">S06H3_26572</name>
</gene>
<dbReference type="Gene3D" id="3.30.450.90">
    <property type="match status" value="1"/>
</dbReference>
<dbReference type="SUPFAM" id="SSF52540">
    <property type="entry name" value="P-loop containing nucleoside triphosphate hydrolases"/>
    <property type="match status" value="1"/>
</dbReference>
<name>X1MFD2_9ZZZZ</name>
<sequence>MYYPTYLKKLLEIAIHKGASDLHISCGHPPVLRITGALIDLEGEEMITPRDSQGLAFTLMTPEQREKFLKEKETDFAYNLEGKARFRVNVYFQRGNVSIALTTSKFLPPKPNSAKDFRPFFQVVLPVDFTTPAKRIRTIICGCRGSRVDGSRKLNA</sequence>
<reference evidence="1" key="1">
    <citation type="journal article" date="2014" name="Front. Microbiol.">
        <title>High frequency of phylogenetically diverse reductive dehalogenase-homologous genes in deep subseafloor sedimentary metagenomes.</title>
        <authorList>
            <person name="Kawai M."/>
            <person name="Futagami T."/>
            <person name="Toyoda A."/>
            <person name="Takaki Y."/>
            <person name="Nishi S."/>
            <person name="Hori S."/>
            <person name="Arai W."/>
            <person name="Tsubouchi T."/>
            <person name="Morono Y."/>
            <person name="Uchiyama I."/>
            <person name="Ito T."/>
            <person name="Fujiyama A."/>
            <person name="Inagaki F."/>
            <person name="Takami H."/>
        </authorList>
    </citation>
    <scope>NUCLEOTIDE SEQUENCE</scope>
    <source>
        <strain evidence="1">Expedition CK06-06</strain>
    </source>
</reference>
<dbReference type="InterPro" id="IPR027417">
    <property type="entry name" value="P-loop_NTPase"/>
</dbReference>
<protein>
    <recommendedName>
        <fullName evidence="2">Bacterial type II secretion system protein E domain-containing protein</fullName>
    </recommendedName>
</protein>
<proteinExistence type="predicted"/>
<organism evidence="1">
    <name type="scientific">marine sediment metagenome</name>
    <dbReference type="NCBI Taxonomy" id="412755"/>
    <lineage>
        <taxon>unclassified sequences</taxon>
        <taxon>metagenomes</taxon>
        <taxon>ecological metagenomes</taxon>
    </lineage>
</organism>